<dbReference type="Proteomes" id="UP000305401">
    <property type="component" value="Unassembled WGS sequence"/>
</dbReference>
<gene>
    <name evidence="1" type="ORF">E5990_09585</name>
</gene>
<name>A0AC61S494_9BACT</name>
<proteinExistence type="predicted"/>
<comment type="caution">
    <text evidence="1">The sequence shown here is derived from an EMBL/GenBank/DDBJ whole genome shotgun (WGS) entry which is preliminary data.</text>
</comment>
<evidence type="ECO:0000313" key="1">
    <source>
        <dbReference type="EMBL" id="THG44877.1"/>
    </source>
</evidence>
<keyword evidence="2" id="KW-1185">Reference proteome</keyword>
<reference evidence="1" key="1">
    <citation type="submission" date="2019-04" db="EMBL/GenBank/DDBJ databases">
        <title>Microbes associate with the intestines of laboratory mice.</title>
        <authorList>
            <person name="Navarre W."/>
            <person name="Wong E."/>
            <person name="Huang K.C."/>
            <person name="Tropini C."/>
            <person name="Ng K."/>
            <person name="Yu B."/>
        </authorList>
    </citation>
    <scope>NUCLEOTIDE SEQUENCE</scope>
    <source>
        <strain evidence="1">NM86_A22</strain>
    </source>
</reference>
<accession>A0AC61S494</accession>
<organism evidence="1 2">
    <name type="scientific">Muribaculum caecicola</name>
    <dbReference type="NCBI Taxonomy" id="3038144"/>
    <lineage>
        <taxon>Bacteria</taxon>
        <taxon>Pseudomonadati</taxon>
        <taxon>Bacteroidota</taxon>
        <taxon>Bacteroidia</taxon>
        <taxon>Bacteroidales</taxon>
        <taxon>Muribaculaceae</taxon>
        <taxon>Muribaculum</taxon>
    </lineage>
</organism>
<protein>
    <submittedName>
        <fullName evidence="1">FtsX-like permease family protein</fullName>
    </submittedName>
</protein>
<dbReference type="EMBL" id="SSTG01000153">
    <property type="protein sequence ID" value="THG44877.1"/>
    <property type="molecule type" value="Genomic_DNA"/>
</dbReference>
<sequence>MVKKSHNGISIISAQLTSTVSVTLVLLLLGIIALMGIAANSVKQSIQESMGFNIVLADSIPQSHLNNIKQLCSASPAIASQRYVSSTDALAQWQQQTGDDLMEILEVNPFSSEIEIKVKSQYANTDSIEKISAPIKAMPGVSEITVPTQMVDSINQSLRSLALVLTAVSALLLLISFVLINNTVHLAIYARRFTIHTMKLVGATAGFIRKPFITSNILCGIIAALAADAILAAIVAYAHTISTEISRAVNWVHATVVFAVILIAGIIITGTAAFFSTNKYLRSDYNDMFR</sequence>
<evidence type="ECO:0000313" key="2">
    <source>
        <dbReference type="Proteomes" id="UP000305401"/>
    </source>
</evidence>